<evidence type="ECO:0000313" key="4">
    <source>
        <dbReference type="EMBL" id="NBH61309.1"/>
    </source>
</evidence>
<dbReference type="CDD" id="cd05826">
    <property type="entry name" value="Sortase_B"/>
    <property type="match status" value="1"/>
</dbReference>
<keyword evidence="3" id="KW-0812">Transmembrane</keyword>
<dbReference type="Pfam" id="PF04203">
    <property type="entry name" value="Sortase"/>
    <property type="match status" value="1"/>
</dbReference>
<feature type="active site" description="Proton donor/acceptor" evidence="2">
    <location>
        <position position="155"/>
    </location>
</feature>
<keyword evidence="5" id="KW-1185">Reference proteome</keyword>
<evidence type="ECO:0000256" key="2">
    <source>
        <dbReference type="PIRSR" id="PIRSR605754-1"/>
    </source>
</evidence>
<dbReference type="InterPro" id="IPR023365">
    <property type="entry name" value="Sortase_dom-sf"/>
</dbReference>
<accession>A0A845QHD4</accession>
<dbReference type="Gene3D" id="2.40.260.10">
    <property type="entry name" value="Sortase"/>
    <property type="match status" value="1"/>
</dbReference>
<dbReference type="NCBIfam" id="TIGR03064">
    <property type="entry name" value="sortase_srtB"/>
    <property type="match status" value="1"/>
</dbReference>
<feature type="transmembrane region" description="Helical" evidence="3">
    <location>
        <begin position="32"/>
        <end position="53"/>
    </location>
</feature>
<dbReference type="AlphaFoldDB" id="A0A845QHD4"/>
<dbReference type="EC" id="3.4.22.71" evidence="4"/>
<feature type="active site" description="Acyl-thioester intermediate" evidence="2">
    <location>
        <position position="249"/>
    </location>
</feature>
<protein>
    <submittedName>
        <fullName evidence="4">SrtB family sortase</fullName>
        <ecNumber evidence="4">3.4.22.71</ecNumber>
    </submittedName>
</protein>
<keyword evidence="3" id="KW-0472">Membrane</keyword>
<name>A0A845QHD4_9FIRM</name>
<reference evidence="4 5" key="1">
    <citation type="submission" date="2018-08" db="EMBL/GenBank/DDBJ databases">
        <title>Murine metabolic-syndrome-specific gut microbial biobank.</title>
        <authorList>
            <person name="Liu C."/>
        </authorList>
    </citation>
    <scope>NUCLEOTIDE SEQUENCE [LARGE SCALE GENOMIC DNA]</scope>
    <source>
        <strain evidence="4 5">28</strain>
    </source>
</reference>
<comment type="caution">
    <text evidence="4">The sequence shown here is derived from an EMBL/GenBank/DDBJ whole genome shotgun (WGS) entry which is preliminary data.</text>
</comment>
<dbReference type="SUPFAM" id="SSF63817">
    <property type="entry name" value="Sortase"/>
    <property type="match status" value="1"/>
</dbReference>
<gene>
    <name evidence="4" type="primary">srtB</name>
    <name evidence="4" type="ORF">D0435_06550</name>
</gene>
<evidence type="ECO:0000256" key="1">
    <source>
        <dbReference type="ARBA" id="ARBA00022801"/>
    </source>
</evidence>
<dbReference type="InterPro" id="IPR005754">
    <property type="entry name" value="Sortase"/>
</dbReference>
<dbReference type="GO" id="GO:0016787">
    <property type="term" value="F:hydrolase activity"/>
    <property type="evidence" value="ECO:0007669"/>
    <property type="project" value="UniProtKB-KW"/>
</dbReference>
<dbReference type="InterPro" id="IPR009835">
    <property type="entry name" value="SrtB"/>
</dbReference>
<evidence type="ECO:0000313" key="5">
    <source>
        <dbReference type="Proteomes" id="UP000446866"/>
    </source>
</evidence>
<dbReference type="Proteomes" id="UP000446866">
    <property type="component" value="Unassembled WGS sequence"/>
</dbReference>
<dbReference type="EMBL" id="QXWK01000011">
    <property type="protein sequence ID" value="NBH61309.1"/>
    <property type="molecule type" value="Genomic_DNA"/>
</dbReference>
<organism evidence="4 5">
    <name type="scientific">Anaerotruncus colihominis</name>
    <dbReference type="NCBI Taxonomy" id="169435"/>
    <lineage>
        <taxon>Bacteria</taxon>
        <taxon>Bacillati</taxon>
        <taxon>Bacillota</taxon>
        <taxon>Clostridia</taxon>
        <taxon>Eubacteriales</taxon>
        <taxon>Oscillospiraceae</taxon>
        <taxon>Anaerotruncus</taxon>
    </lineage>
</organism>
<keyword evidence="3" id="KW-1133">Transmembrane helix</keyword>
<keyword evidence="1 4" id="KW-0378">Hydrolase</keyword>
<evidence type="ECO:0000256" key="3">
    <source>
        <dbReference type="SAM" id="Phobius"/>
    </source>
</evidence>
<proteinExistence type="predicted"/>
<sequence>MRKTMKWKLFYDTIRTKEMRFMEKQEKKKGKIIYKIIILVLLIIIGVCIYKIVGILSEYHEGTKAYEQLQLLAGIEDMEDIENINFKALRKQNKDVKAWLYSEGTVINYPVVQGDDNSYYLYRMVNGEWNGKGSLFIDYRVEKPFRDFNTIIYGHRMKDGSMFHSLTEYESKRYYDKHPVMQLITPKHEYDVEIFGVIRIPADSPMYKCQFDSYEEKANYLAQIKKNSLINIDEVEVSAEDRIVMLSTCTYEFEDARLVVYGKLVEKDDETEK</sequence>